<name>A0ABR3FNE3_9AGAR</name>
<evidence type="ECO:0000313" key="2">
    <source>
        <dbReference type="Proteomes" id="UP001465976"/>
    </source>
</evidence>
<dbReference type="Proteomes" id="UP001465976">
    <property type="component" value="Unassembled WGS sequence"/>
</dbReference>
<proteinExistence type="predicted"/>
<organism evidence="1 2">
    <name type="scientific">Marasmius crinis-equi</name>
    <dbReference type="NCBI Taxonomy" id="585013"/>
    <lineage>
        <taxon>Eukaryota</taxon>
        <taxon>Fungi</taxon>
        <taxon>Dikarya</taxon>
        <taxon>Basidiomycota</taxon>
        <taxon>Agaricomycotina</taxon>
        <taxon>Agaricomycetes</taxon>
        <taxon>Agaricomycetidae</taxon>
        <taxon>Agaricales</taxon>
        <taxon>Marasmiineae</taxon>
        <taxon>Marasmiaceae</taxon>
        <taxon>Marasmius</taxon>
    </lineage>
</organism>
<gene>
    <name evidence="1" type="ORF">V5O48_005204</name>
</gene>
<evidence type="ECO:0000313" key="1">
    <source>
        <dbReference type="EMBL" id="KAL0576777.1"/>
    </source>
</evidence>
<dbReference type="EMBL" id="JBAHYK010000199">
    <property type="protein sequence ID" value="KAL0576777.1"/>
    <property type="molecule type" value="Genomic_DNA"/>
</dbReference>
<protein>
    <submittedName>
        <fullName evidence="1">Uncharacterized protein</fullName>
    </submittedName>
</protein>
<accession>A0ABR3FNE3</accession>
<keyword evidence="2" id="KW-1185">Reference proteome</keyword>
<comment type="caution">
    <text evidence="1">The sequence shown here is derived from an EMBL/GenBank/DDBJ whole genome shotgun (WGS) entry which is preliminary data.</text>
</comment>
<reference evidence="1 2" key="1">
    <citation type="submission" date="2024-02" db="EMBL/GenBank/DDBJ databases">
        <title>A draft genome for the cacao thread blight pathogen Marasmius crinis-equi.</title>
        <authorList>
            <person name="Cohen S.P."/>
            <person name="Baruah I.K."/>
            <person name="Amoako-Attah I."/>
            <person name="Bukari Y."/>
            <person name="Meinhardt L.W."/>
            <person name="Bailey B.A."/>
        </authorList>
    </citation>
    <scope>NUCLEOTIDE SEQUENCE [LARGE SCALE GENOMIC DNA]</scope>
    <source>
        <strain evidence="1 2">GH-76</strain>
    </source>
</reference>
<sequence>MAGSIIVHNKSNQDINVFVSKYSKDGSDDWFVVKAGQSESWSRSWWELVAFKNSSDSQRAGVYIQTNRMVTFRSFGDIQVHD</sequence>